<evidence type="ECO:0000259" key="2">
    <source>
        <dbReference type="PROSITE" id="PS50043"/>
    </source>
</evidence>
<dbReference type="AlphaFoldDB" id="A0A8H2PTR3"/>
<dbReference type="InterPro" id="IPR000792">
    <property type="entry name" value="Tscrpt_reg_LuxR_C"/>
</dbReference>
<dbReference type="PANTHER" id="PTHR43214">
    <property type="entry name" value="TWO-COMPONENT RESPONSE REGULATOR"/>
    <property type="match status" value="1"/>
</dbReference>
<accession>A0A8H2PTR3</accession>
<dbReference type="SUPFAM" id="SSF52172">
    <property type="entry name" value="CheY-like"/>
    <property type="match status" value="1"/>
</dbReference>
<reference evidence="3 4" key="1">
    <citation type="submission" date="2019-06" db="EMBL/GenBank/DDBJ databases">
        <title>Sequencing the genomes of 1000 actinobacteria strains.</title>
        <authorList>
            <person name="Klenk H.-P."/>
        </authorList>
    </citation>
    <scope>NUCLEOTIDE SEQUENCE [LARGE SCALE GENOMIC DNA]</scope>
    <source>
        <strain evidence="3 4">DSM 21947</strain>
    </source>
</reference>
<comment type="caution">
    <text evidence="3">The sequence shown here is derived from an EMBL/GenBank/DDBJ whole genome shotgun (WGS) entry which is preliminary data.</text>
</comment>
<dbReference type="Gene3D" id="3.40.50.2300">
    <property type="match status" value="1"/>
</dbReference>
<dbReference type="SUPFAM" id="SSF46894">
    <property type="entry name" value="C-terminal effector domain of the bipartite response regulators"/>
    <property type="match status" value="1"/>
</dbReference>
<dbReference type="EMBL" id="VFRA01000001">
    <property type="protein sequence ID" value="TQO18802.1"/>
    <property type="molecule type" value="Genomic_DNA"/>
</dbReference>
<feature type="domain" description="HTH luxR-type" evidence="2">
    <location>
        <begin position="137"/>
        <end position="202"/>
    </location>
</feature>
<dbReference type="PANTHER" id="PTHR43214:SF43">
    <property type="entry name" value="TWO-COMPONENT RESPONSE REGULATOR"/>
    <property type="match status" value="1"/>
</dbReference>
<keyword evidence="4" id="KW-1185">Reference proteome</keyword>
<evidence type="ECO:0000313" key="3">
    <source>
        <dbReference type="EMBL" id="TQO18802.1"/>
    </source>
</evidence>
<dbReference type="InterPro" id="IPR011006">
    <property type="entry name" value="CheY-like_superfamily"/>
</dbReference>
<keyword evidence="1" id="KW-0238">DNA-binding</keyword>
<dbReference type="PRINTS" id="PR00038">
    <property type="entry name" value="HTHLUXR"/>
</dbReference>
<dbReference type="Pfam" id="PF00196">
    <property type="entry name" value="GerE"/>
    <property type="match status" value="1"/>
</dbReference>
<evidence type="ECO:0000313" key="4">
    <source>
        <dbReference type="Proteomes" id="UP000316560"/>
    </source>
</evidence>
<dbReference type="PROSITE" id="PS50043">
    <property type="entry name" value="HTH_LUXR_2"/>
    <property type="match status" value="1"/>
</dbReference>
<proteinExistence type="predicted"/>
<dbReference type="SMART" id="SM00421">
    <property type="entry name" value="HTH_LUXR"/>
    <property type="match status" value="1"/>
</dbReference>
<dbReference type="OrthoDB" id="9816529at2"/>
<dbReference type="GO" id="GO:0003677">
    <property type="term" value="F:DNA binding"/>
    <property type="evidence" value="ECO:0007669"/>
    <property type="project" value="UniProtKB-KW"/>
</dbReference>
<gene>
    <name evidence="3" type="ORF">FB472_0325</name>
</gene>
<dbReference type="InterPro" id="IPR016032">
    <property type="entry name" value="Sig_transdc_resp-reg_C-effctor"/>
</dbReference>
<protein>
    <submittedName>
        <fullName evidence="3">LuxR family two component transcriptional regulator</fullName>
    </submittedName>
</protein>
<dbReference type="Proteomes" id="UP000316560">
    <property type="component" value="Unassembled WGS sequence"/>
</dbReference>
<organism evidence="3 4">
    <name type="scientific">Rhodoglobus vestalii</name>
    <dbReference type="NCBI Taxonomy" id="193384"/>
    <lineage>
        <taxon>Bacteria</taxon>
        <taxon>Bacillati</taxon>
        <taxon>Actinomycetota</taxon>
        <taxon>Actinomycetes</taxon>
        <taxon>Micrococcales</taxon>
        <taxon>Microbacteriaceae</taxon>
        <taxon>Rhodoglobus</taxon>
    </lineage>
</organism>
<dbReference type="GO" id="GO:0006355">
    <property type="term" value="P:regulation of DNA-templated transcription"/>
    <property type="evidence" value="ECO:0007669"/>
    <property type="project" value="InterPro"/>
</dbReference>
<sequence>MNTLRVALVNDYEVVARGVMGMLRSYQNRVRVVELDLNKQVGESVDIALYDTFAATQEERVAVRELVVNPLVDLAVVYSWNLDQAHVDAALANGAGGYISKGLSASRLVAALEEIYTGGERIHLGGNGTPTVVVGDWPGREEGLTEREAEILALITQGLSNAEIAERTHLSINSIKTYIRTCYRSIGANSRTNAVLWGIEHGFRPDRVRIAHPEPSLGGGEVRARA</sequence>
<name>A0A8H2PTR3_9MICO</name>
<dbReference type="RefSeq" id="WP_141989363.1">
    <property type="nucleotide sequence ID" value="NZ_VFRA01000001.1"/>
</dbReference>
<dbReference type="InterPro" id="IPR039420">
    <property type="entry name" value="WalR-like"/>
</dbReference>
<evidence type="ECO:0000256" key="1">
    <source>
        <dbReference type="ARBA" id="ARBA00023125"/>
    </source>
</evidence>
<dbReference type="CDD" id="cd06170">
    <property type="entry name" value="LuxR_C_like"/>
    <property type="match status" value="1"/>
</dbReference>